<dbReference type="InterPro" id="IPR007941">
    <property type="entry name" value="DUF726"/>
</dbReference>
<keyword evidence="7" id="KW-1185">Reference proteome</keyword>
<evidence type="ECO:0000256" key="4">
    <source>
        <dbReference type="ARBA" id="ARBA00023136"/>
    </source>
</evidence>
<feature type="transmembrane region" description="Helical" evidence="5">
    <location>
        <begin position="49"/>
        <end position="71"/>
    </location>
</feature>
<evidence type="ECO:0000313" key="7">
    <source>
        <dbReference type="Proteomes" id="UP000585474"/>
    </source>
</evidence>
<dbReference type="GO" id="GO:0016020">
    <property type="term" value="C:membrane"/>
    <property type="evidence" value="ECO:0007669"/>
    <property type="project" value="UniProtKB-SubCell"/>
</dbReference>
<dbReference type="AlphaFoldDB" id="A0A7J0FLX5"/>
<protein>
    <submittedName>
        <fullName evidence="6">Transmembrane/coiled-coil protein</fullName>
    </submittedName>
</protein>
<dbReference type="PANTHER" id="PTHR17920">
    <property type="entry name" value="TRANSMEMBRANE AND COILED-COIL DOMAIN-CONTAINING PROTEIN 4 TMCO4"/>
    <property type="match status" value="1"/>
</dbReference>
<proteinExistence type="predicted"/>
<organism evidence="6 7">
    <name type="scientific">Actinidia rufa</name>
    <dbReference type="NCBI Taxonomy" id="165716"/>
    <lineage>
        <taxon>Eukaryota</taxon>
        <taxon>Viridiplantae</taxon>
        <taxon>Streptophyta</taxon>
        <taxon>Embryophyta</taxon>
        <taxon>Tracheophyta</taxon>
        <taxon>Spermatophyta</taxon>
        <taxon>Magnoliopsida</taxon>
        <taxon>eudicotyledons</taxon>
        <taxon>Gunneridae</taxon>
        <taxon>Pentapetalae</taxon>
        <taxon>asterids</taxon>
        <taxon>Ericales</taxon>
        <taxon>Actinidiaceae</taxon>
        <taxon>Actinidia</taxon>
    </lineage>
</organism>
<comment type="subcellular location">
    <subcellularLocation>
        <location evidence="1">Membrane</location>
        <topology evidence="1">Multi-pass membrane protein</topology>
    </subcellularLocation>
</comment>
<comment type="caution">
    <text evidence="6">The sequence shown here is derived from an EMBL/GenBank/DDBJ whole genome shotgun (WGS) entry which is preliminary data.</text>
</comment>
<gene>
    <name evidence="6" type="ORF">Acr_13g0011050</name>
</gene>
<keyword evidence="3 5" id="KW-1133">Transmembrane helix</keyword>
<dbReference type="Proteomes" id="UP000585474">
    <property type="component" value="Unassembled WGS sequence"/>
</dbReference>
<dbReference type="PANTHER" id="PTHR17920:SF3">
    <property type="entry name" value="TRANSMEMBRANE AND COILED-COIL DOMAIN-CONTAINING PROTEIN 4"/>
    <property type="match status" value="1"/>
</dbReference>
<name>A0A7J0FLX5_9ERIC</name>
<accession>A0A7J0FLX5</accession>
<evidence type="ECO:0000256" key="5">
    <source>
        <dbReference type="SAM" id="Phobius"/>
    </source>
</evidence>
<evidence type="ECO:0000256" key="3">
    <source>
        <dbReference type="ARBA" id="ARBA00022989"/>
    </source>
</evidence>
<feature type="transmembrane region" description="Helical" evidence="5">
    <location>
        <begin position="83"/>
        <end position="114"/>
    </location>
</feature>
<keyword evidence="2 5" id="KW-0812">Transmembrane</keyword>
<evidence type="ECO:0000256" key="2">
    <source>
        <dbReference type="ARBA" id="ARBA00022692"/>
    </source>
</evidence>
<sequence>MSYREGEAIEIMVPCSAMAIAKEEQSKEEETQSPESSWAKWKRGGIRGAAALAGGTLMAITGRLAAPAIFAELGSLAPTLGTLIPVIGASGFAAAASAAGPVAGSVAVAAYFGVSGVGLTGTKMARRTGSVDELSSKLLRKTTTKA</sequence>
<evidence type="ECO:0000313" key="6">
    <source>
        <dbReference type="EMBL" id="GFY99705.1"/>
    </source>
</evidence>
<keyword evidence="4 5" id="KW-0472">Membrane</keyword>
<dbReference type="EMBL" id="BJWL01000013">
    <property type="protein sequence ID" value="GFY99705.1"/>
    <property type="molecule type" value="Genomic_DNA"/>
</dbReference>
<evidence type="ECO:0000256" key="1">
    <source>
        <dbReference type="ARBA" id="ARBA00004141"/>
    </source>
</evidence>
<reference evidence="6 7" key="1">
    <citation type="submission" date="2019-07" db="EMBL/GenBank/DDBJ databases">
        <title>De Novo Assembly of kiwifruit Actinidia rufa.</title>
        <authorList>
            <person name="Sugita-Konishi S."/>
            <person name="Sato K."/>
            <person name="Mori E."/>
            <person name="Abe Y."/>
            <person name="Kisaki G."/>
            <person name="Hamano K."/>
            <person name="Suezawa K."/>
            <person name="Otani M."/>
            <person name="Fukuda T."/>
            <person name="Manabe T."/>
            <person name="Gomi K."/>
            <person name="Tabuchi M."/>
            <person name="Akimitsu K."/>
            <person name="Kataoka I."/>
        </authorList>
    </citation>
    <scope>NUCLEOTIDE SEQUENCE [LARGE SCALE GENOMIC DNA]</scope>
    <source>
        <strain evidence="7">cv. Fuchu</strain>
    </source>
</reference>
<dbReference type="Pfam" id="PF05277">
    <property type="entry name" value="DUF726"/>
    <property type="match status" value="1"/>
</dbReference>